<sequence length="302" mass="34396">MQPWHAWVALALAATVYVYVAGSYGSALQLPLHGYCKRAVDRGAKALRKALVRVARQGRIPKHIAFIMDGNRRYARRLKQQATMGHMFGFHRLQSVLEWCNDLGIEHVSLFAFAINNFGRSPEEVEALMTLAKEKLCELVGKSDLVKKYRARICVVGNRTLLPEDVRQVVEAAEEATKDNAGMRVNVCFSYSATDEIATAIRRLVEDVEGGRLTETEIDEQALESRLLIPGPDLDILVRTSGQIRFSNYMLWQTAKLAYIRFVDVLWPEFSFVQMFWILVSWQLAYDRIQQRKALCRKPAST</sequence>
<comment type="similarity">
    <text evidence="1 4">Belongs to the UPP synthase family.</text>
</comment>
<dbReference type="PROSITE" id="PS01066">
    <property type="entry name" value="UPP_SYNTHASE"/>
    <property type="match status" value="1"/>
</dbReference>
<dbReference type="GO" id="GO:0016094">
    <property type="term" value="P:polyprenol biosynthetic process"/>
    <property type="evidence" value="ECO:0007669"/>
    <property type="project" value="TreeGrafter"/>
</dbReference>
<evidence type="ECO:0000256" key="4">
    <source>
        <dbReference type="RuleBase" id="RU363018"/>
    </source>
</evidence>
<evidence type="ECO:0000256" key="3">
    <source>
        <dbReference type="ARBA" id="ARBA00022842"/>
    </source>
</evidence>
<protein>
    <recommendedName>
        <fullName evidence="4">Alkyl transferase</fullName>
        <ecNumber evidence="4">2.5.1.-</ecNumber>
    </recommendedName>
</protein>
<keyword evidence="2 4" id="KW-0808">Transferase</keyword>
<dbReference type="SUPFAM" id="SSF64005">
    <property type="entry name" value="Undecaprenyl diphosphate synthase"/>
    <property type="match status" value="1"/>
</dbReference>
<dbReference type="Gene3D" id="3.40.1180.10">
    <property type="entry name" value="Decaprenyl diphosphate synthase-like"/>
    <property type="match status" value="1"/>
</dbReference>
<dbReference type="GO" id="GO:0005783">
    <property type="term" value="C:endoplasmic reticulum"/>
    <property type="evidence" value="ECO:0007669"/>
    <property type="project" value="TreeGrafter"/>
</dbReference>
<dbReference type="PANTHER" id="PTHR10291">
    <property type="entry name" value="DEHYDRODOLICHYL DIPHOSPHATE SYNTHASE FAMILY MEMBER"/>
    <property type="match status" value="1"/>
</dbReference>
<proteinExistence type="inferred from homology"/>
<evidence type="ECO:0000256" key="1">
    <source>
        <dbReference type="ARBA" id="ARBA00005432"/>
    </source>
</evidence>
<accession>A0A9W7YBH8</accession>
<dbReference type="InterPro" id="IPR001441">
    <property type="entry name" value="UPP_synth-like"/>
</dbReference>
<gene>
    <name evidence="5" type="primary">RER2</name>
    <name evidence="5" type="ORF">LPJ61_004208</name>
</gene>
<dbReference type="OrthoDB" id="4173905at2759"/>
<organism evidence="5 6">
    <name type="scientific">Coemansia biformis</name>
    <dbReference type="NCBI Taxonomy" id="1286918"/>
    <lineage>
        <taxon>Eukaryota</taxon>
        <taxon>Fungi</taxon>
        <taxon>Fungi incertae sedis</taxon>
        <taxon>Zoopagomycota</taxon>
        <taxon>Kickxellomycotina</taxon>
        <taxon>Kickxellomycetes</taxon>
        <taxon>Kickxellales</taxon>
        <taxon>Kickxellaceae</taxon>
        <taxon>Coemansia</taxon>
    </lineage>
</organism>
<evidence type="ECO:0000256" key="2">
    <source>
        <dbReference type="ARBA" id="ARBA00022679"/>
    </source>
</evidence>
<dbReference type="CDD" id="cd00475">
    <property type="entry name" value="Cis_IPPS"/>
    <property type="match status" value="1"/>
</dbReference>
<dbReference type="EC" id="2.5.1.-" evidence="4"/>
<keyword evidence="6" id="KW-1185">Reference proteome</keyword>
<dbReference type="NCBIfam" id="TIGR00055">
    <property type="entry name" value="uppS"/>
    <property type="match status" value="1"/>
</dbReference>
<dbReference type="EMBL" id="JANBOI010000892">
    <property type="protein sequence ID" value="KAJ1728122.1"/>
    <property type="molecule type" value="Genomic_DNA"/>
</dbReference>
<reference evidence="5" key="1">
    <citation type="submission" date="2022-07" db="EMBL/GenBank/DDBJ databases">
        <title>Phylogenomic reconstructions and comparative analyses of Kickxellomycotina fungi.</title>
        <authorList>
            <person name="Reynolds N.K."/>
            <person name="Stajich J.E."/>
            <person name="Barry K."/>
            <person name="Grigoriev I.V."/>
            <person name="Crous P."/>
            <person name="Smith M.E."/>
        </authorList>
    </citation>
    <scope>NUCLEOTIDE SEQUENCE</scope>
    <source>
        <strain evidence="5">BCRC 34381</strain>
    </source>
</reference>
<keyword evidence="3" id="KW-0460">Magnesium</keyword>
<evidence type="ECO:0000313" key="6">
    <source>
        <dbReference type="Proteomes" id="UP001143981"/>
    </source>
</evidence>
<dbReference type="InterPro" id="IPR036424">
    <property type="entry name" value="UPP_synth-like_sf"/>
</dbReference>
<dbReference type="Pfam" id="PF01255">
    <property type="entry name" value="Prenyltransf"/>
    <property type="match status" value="1"/>
</dbReference>
<dbReference type="PANTHER" id="PTHR10291:SF43">
    <property type="entry name" value="DEHYDRODOLICHYL DIPHOSPHATE SYNTHASE COMPLEX SUBUNIT DHDDS"/>
    <property type="match status" value="1"/>
</dbReference>
<dbReference type="HAMAP" id="MF_01139">
    <property type="entry name" value="ISPT"/>
    <property type="match status" value="1"/>
</dbReference>
<dbReference type="AlphaFoldDB" id="A0A9W7YBH8"/>
<evidence type="ECO:0000313" key="5">
    <source>
        <dbReference type="EMBL" id="KAJ1728122.1"/>
    </source>
</evidence>
<comment type="caution">
    <text evidence="5">The sequence shown here is derived from an EMBL/GenBank/DDBJ whole genome shotgun (WGS) entry which is preliminary data.</text>
</comment>
<dbReference type="Proteomes" id="UP001143981">
    <property type="component" value="Unassembled WGS sequence"/>
</dbReference>
<dbReference type="InterPro" id="IPR018520">
    <property type="entry name" value="UPP_synth-like_CS"/>
</dbReference>
<dbReference type="FunFam" id="3.40.1180.10:FF:000005">
    <property type="entry name" value="Alkyl transferase"/>
    <property type="match status" value="1"/>
</dbReference>
<name>A0A9W7YBH8_9FUNG</name>
<dbReference type="GO" id="GO:0045547">
    <property type="term" value="F:ditrans,polycis-polyprenyl diphosphate synthase [(2E,6E)-farnesyl diphosphate specific] activity"/>
    <property type="evidence" value="ECO:0007669"/>
    <property type="project" value="TreeGrafter"/>
</dbReference>